<evidence type="ECO:0000313" key="7">
    <source>
        <dbReference type="EMBL" id="KGM11802.1"/>
    </source>
</evidence>
<dbReference type="EMBL" id="AXCZ01000107">
    <property type="protein sequence ID" value="KGM11802.1"/>
    <property type="molecule type" value="Genomic_DNA"/>
</dbReference>
<dbReference type="CDD" id="cd01949">
    <property type="entry name" value="GGDEF"/>
    <property type="match status" value="1"/>
</dbReference>
<dbReference type="InterPro" id="IPR000014">
    <property type="entry name" value="PAS"/>
</dbReference>
<keyword evidence="8" id="KW-1185">Reference proteome</keyword>
<dbReference type="NCBIfam" id="TIGR00254">
    <property type="entry name" value="GGDEF"/>
    <property type="match status" value="1"/>
</dbReference>
<protein>
    <submittedName>
        <fullName evidence="7">Diguanylate cyclase</fullName>
    </submittedName>
</protein>
<comment type="caution">
    <text evidence="7">The sequence shown here is derived from an EMBL/GenBank/DDBJ whole genome shotgun (WGS) entry which is preliminary data.</text>
</comment>
<dbReference type="InterPro" id="IPR001633">
    <property type="entry name" value="EAL_dom"/>
</dbReference>
<dbReference type="PROSITE" id="PS50113">
    <property type="entry name" value="PAC"/>
    <property type="match status" value="1"/>
</dbReference>
<dbReference type="InterPro" id="IPR000700">
    <property type="entry name" value="PAS-assoc_C"/>
</dbReference>
<reference evidence="7 8" key="1">
    <citation type="submission" date="2013-08" db="EMBL/GenBank/DDBJ databases">
        <title>Genome sequencing of Cellulomonas bogoriensis 69B4.</title>
        <authorList>
            <person name="Chen F."/>
            <person name="Li Y."/>
            <person name="Wang G."/>
        </authorList>
    </citation>
    <scope>NUCLEOTIDE SEQUENCE [LARGE SCALE GENOMIC DNA]</scope>
    <source>
        <strain evidence="7 8">69B4</strain>
    </source>
</reference>
<feature type="domain" description="EAL" evidence="5">
    <location>
        <begin position="862"/>
        <end position="1116"/>
    </location>
</feature>
<dbReference type="AlphaFoldDB" id="A0A0A0BVV9"/>
<sequence>MQASFTVLALTHRVGGFYNGEVLQGLLRETSAAGGRLVVVQTVHPEDNALHLTLESFELPIAEELVDAVVSIAPAVTGPYLARIQARGVPVVLVSDHAAGVTAPVVTPDNAAGVRAGLEHLMAHGHTRIGFVADLSQHDFRERLEVYRAVMTERGLPAGSDLFFRADSYGEHGGARAARAMLARPNLPTAVMTATDRNALGLVRALRAGGARVPHDVAVVGFDDVPQAEFAIPSLSSVRQRFDVVGALAGRLVRDMVAGRPVASGLHRATASVVVPRGTCGCRTDLLNGEDPGVSTGRVPVSRRELRRMLHTLLDDRGRGSLDRATVDQVLTHVERVVDRTGPADHTAVAELVRSLQRVAPRVSTLHEVATALTQYLDRLLSAGTQEVRDPSTATALHAALWQVRSWGVVEQSNRREASVVEHGMTAGDLQRTPAATSRRMGWLGGTHVRAGLLGLWEDRDRREVLRVTGVHDTTGTIGTVAGAQIPVREFPGRDLIDAADHDEAEVCMVVPVRSRARHSGAMAVLGRITSEWDREPYHYWAQQLNQALESEELEEAARLSEERYTVAAQAANDGLWELDVTAGTMNLSTRCRDLLDLPHDTSVDLDGWMGAVHPQDRQRVRTALRSLTTRAGVPAIVEFRVSASDGTSRWLLCRGLGAADETSGEVERLAGSLSDIDQSKALEEQLRRASLFDAVTGLPNRPSFVERLGEALDRHRRRGARFAVLFLDVDGFKLVNDSLGHLMGDELLRVLAERLQTDARSQDVVARFGGDELAVLLQEPVPDDLEAVAARVQSLVAAPMVLAEHEVSVTASVGIATCDTGYTEPEDVLRDVDLAMNHAKDAERGTVAVFDPQMHARAADRLRSRAELRAALAERQFVVHYQPVVDLTGGPLRHLEALVRWEHPERGLLMPGQFLPAMEEDGTVATLGEWLTEEVVRQLAEWHGAGSCPVTVAVNLSHREFWSVGLVERVRRLLDTYDVPAEALVMEITEGVFMDEPEAARTVMQALRESGIRLHVDDFGTGQSSLNALRTFPVDALKIDGSFVRELGVVHQTTELLRIIVEMGAALGLDVVAEHVETENQAQALQLLGCAYAQGWLYGRAMPACDVTPLLGRRLAGTDAA</sequence>
<dbReference type="Gene3D" id="3.30.70.270">
    <property type="match status" value="1"/>
</dbReference>
<dbReference type="Pfam" id="PF13377">
    <property type="entry name" value="Peripla_BP_3"/>
    <property type="match status" value="1"/>
</dbReference>
<dbReference type="Proteomes" id="UP000054314">
    <property type="component" value="Unassembled WGS sequence"/>
</dbReference>
<dbReference type="RefSeq" id="WP_052105365.1">
    <property type="nucleotide sequence ID" value="NZ_AXCZ01000107.1"/>
</dbReference>
<dbReference type="InterPro" id="IPR029787">
    <property type="entry name" value="Nucleotide_cyclase"/>
</dbReference>
<dbReference type="NCBIfam" id="TIGR00229">
    <property type="entry name" value="sensory_box"/>
    <property type="match status" value="1"/>
</dbReference>
<dbReference type="Gene3D" id="3.20.20.450">
    <property type="entry name" value="EAL domain"/>
    <property type="match status" value="1"/>
</dbReference>
<dbReference type="Pfam" id="PF00563">
    <property type="entry name" value="EAL"/>
    <property type="match status" value="1"/>
</dbReference>
<dbReference type="InterPro" id="IPR046335">
    <property type="entry name" value="LacI/GalR-like_sensor"/>
</dbReference>
<evidence type="ECO:0000259" key="6">
    <source>
        <dbReference type="PROSITE" id="PS50887"/>
    </source>
</evidence>
<dbReference type="InterPro" id="IPR035919">
    <property type="entry name" value="EAL_sf"/>
</dbReference>
<feature type="domain" description="PAC" evidence="4">
    <location>
        <begin position="636"/>
        <end position="689"/>
    </location>
</feature>
<dbReference type="SUPFAM" id="SSF53822">
    <property type="entry name" value="Periplasmic binding protein-like I"/>
    <property type="match status" value="1"/>
</dbReference>
<keyword evidence="3" id="KW-0804">Transcription</keyword>
<dbReference type="Pfam" id="PF00990">
    <property type="entry name" value="GGDEF"/>
    <property type="match status" value="1"/>
</dbReference>
<dbReference type="PROSITE" id="PS50883">
    <property type="entry name" value="EAL"/>
    <property type="match status" value="1"/>
</dbReference>
<dbReference type="SUPFAM" id="SSF141868">
    <property type="entry name" value="EAL domain-like"/>
    <property type="match status" value="1"/>
</dbReference>
<dbReference type="SUPFAM" id="SSF55073">
    <property type="entry name" value="Nucleotide cyclase"/>
    <property type="match status" value="1"/>
</dbReference>
<dbReference type="PROSITE" id="PS50887">
    <property type="entry name" value="GGDEF"/>
    <property type="match status" value="1"/>
</dbReference>
<evidence type="ECO:0000313" key="8">
    <source>
        <dbReference type="Proteomes" id="UP000054314"/>
    </source>
</evidence>
<dbReference type="SMART" id="SM00267">
    <property type="entry name" value="GGDEF"/>
    <property type="match status" value="1"/>
</dbReference>
<dbReference type="SMART" id="SM00091">
    <property type="entry name" value="PAS"/>
    <property type="match status" value="1"/>
</dbReference>
<dbReference type="InterPro" id="IPR052155">
    <property type="entry name" value="Biofilm_reg_signaling"/>
</dbReference>
<dbReference type="Gene3D" id="3.30.450.20">
    <property type="entry name" value="PAS domain"/>
    <property type="match status" value="1"/>
</dbReference>
<gene>
    <name evidence="7" type="ORF">N869_02485</name>
</gene>
<dbReference type="Pfam" id="PF08447">
    <property type="entry name" value="PAS_3"/>
    <property type="match status" value="1"/>
</dbReference>
<evidence type="ECO:0000256" key="2">
    <source>
        <dbReference type="ARBA" id="ARBA00023125"/>
    </source>
</evidence>
<keyword evidence="2" id="KW-0238">DNA-binding</keyword>
<evidence type="ECO:0000256" key="3">
    <source>
        <dbReference type="ARBA" id="ARBA00023163"/>
    </source>
</evidence>
<feature type="domain" description="GGDEF" evidence="6">
    <location>
        <begin position="721"/>
        <end position="853"/>
    </location>
</feature>
<dbReference type="GO" id="GO:0003677">
    <property type="term" value="F:DNA binding"/>
    <property type="evidence" value="ECO:0007669"/>
    <property type="project" value="UniProtKB-KW"/>
</dbReference>
<organism evidence="7 8">
    <name type="scientific">Cellulomonas bogoriensis 69B4 = DSM 16987</name>
    <dbReference type="NCBI Taxonomy" id="1386082"/>
    <lineage>
        <taxon>Bacteria</taxon>
        <taxon>Bacillati</taxon>
        <taxon>Actinomycetota</taxon>
        <taxon>Actinomycetes</taxon>
        <taxon>Micrococcales</taxon>
        <taxon>Cellulomonadaceae</taxon>
        <taxon>Cellulomonas</taxon>
    </lineage>
</organism>
<proteinExistence type="predicted"/>
<dbReference type="InterPro" id="IPR043128">
    <property type="entry name" value="Rev_trsase/Diguanyl_cyclase"/>
</dbReference>
<keyword evidence="1" id="KW-0805">Transcription regulation</keyword>
<dbReference type="InterPro" id="IPR035965">
    <property type="entry name" value="PAS-like_dom_sf"/>
</dbReference>
<dbReference type="SMART" id="SM00052">
    <property type="entry name" value="EAL"/>
    <property type="match status" value="1"/>
</dbReference>
<evidence type="ECO:0000259" key="4">
    <source>
        <dbReference type="PROSITE" id="PS50113"/>
    </source>
</evidence>
<dbReference type="CDD" id="cd06267">
    <property type="entry name" value="PBP1_LacI_sugar_binding-like"/>
    <property type="match status" value="1"/>
</dbReference>
<dbReference type="PANTHER" id="PTHR44757:SF2">
    <property type="entry name" value="BIOFILM ARCHITECTURE MAINTENANCE PROTEIN MBAA"/>
    <property type="match status" value="1"/>
</dbReference>
<dbReference type="InterPro" id="IPR028082">
    <property type="entry name" value="Peripla_BP_I"/>
</dbReference>
<dbReference type="CDD" id="cd00130">
    <property type="entry name" value="PAS"/>
    <property type="match status" value="1"/>
</dbReference>
<accession>A0A0A0BVV9</accession>
<dbReference type="SUPFAM" id="SSF55785">
    <property type="entry name" value="PYP-like sensor domain (PAS domain)"/>
    <property type="match status" value="1"/>
</dbReference>
<evidence type="ECO:0000259" key="5">
    <source>
        <dbReference type="PROSITE" id="PS50883"/>
    </source>
</evidence>
<dbReference type="InterPro" id="IPR013655">
    <property type="entry name" value="PAS_fold_3"/>
</dbReference>
<dbReference type="Gene3D" id="3.40.50.2300">
    <property type="match status" value="2"/>
</dbReference>
<name>A0A0A0BVV9_9CELL</name>
<dbReference type="CDD" id="cd01948">
    <property type="entry name" value="EAL"/>
    <property type="match status" value="1"/>
</dbReference>
<dbReference type="PANTHER" id="PTHR44757">
    <property type="entry name" value="DIGUANYLATE CYCLASE DGCP"/>
    <property type="match status" value="1"/>
</dbReference>
<evidence type="ECO:0000256" key="1">
    <source>
        <dbReference type="ARBA" id="ARBA00023015"/>
    </source>
</evidence>
<dbReference type="InterPro" id="IPR000160">
    <property type="entry name" value="GGDEF_dom"/>
</dbReference>